<dbReference type="InterPro" id="IPR033467">
    <property type="entry name" value="Tesmin/TSO1-like_CXC"/>
</dbReference>
<evidence type="ECO:0000313" key="7">
    <source>
        <dbReference type="Proteomes" id="UP000000600"/>
    </source>
</evidence>
<comment type="similarity">
    <text evidence="2">Belongs to the lin-54 family.</text>
</comment>
<dbReference type="GO" id="GO:0005634">
    <property type="term" value="C:nucleus"/>
    <property type="evidence" value="ECO:0000318"/>
    <property type="project" value="GO_Central"/>
</dbReference>
<dbReference type="KEGG" id="ptm:GSPATT00035903001"/>
<keyword evidence="7" id="KW-1185">Reference proteome</keyword>
<evidence type="ECO:0000256" key="4">
    <source>
        <dbReference type="SAM" id="MobiDB-lite"/>
    </source>
</evidence>
<dbReference type="InterPro" id="IPR028307">
    <property type="entry name" value="Lin-54_fam"/>
</dbReference>
<sequence length="387" mass="45095">MCAYSEDNNRENSNEPHRKQENNKKIQEYPDDWPMNPSPRFTPMQYSQLFPHIPPHFDLENKGITAFQSGFNDYDPQKYLNSDKKGQSSQAFLKYSLGEVPHFDQMDDDPHRNPYPFGFYPMKYPPQPMMMKYPSGQQFMVQQWYQPRPPQQMMPPYCYYPPMYDGLQCQNTVSKELQSKVYQLVQYQKVSDFQCNCKKSKCLKLYCECFANNGVCSQSCNCQECKNRIDNPQERSKAIEEALLRNSDAFAQCFTTKGAPQFVQQGIFNFIQDKPIKEPSKDNSSVVHKGCNCKKSGCKKKYCECYSQNLKCNDLCKCEHCLNKTDAQIQASQEQGQESLYNLNKSSQKQKKVKLEKNQEGSDSPLVQLEINLKKNNQNKMKKQENN</sequence>
<organism evidence="6 7">
    <name type="scientific">Paramecium tetraurelia</name>
    <dbReference type="NCBI Taxonomy" id="5888"/>
    <lineage>
        <taxon>Eukaryota</taxon>
        <taxon>Sar</taxon>
        <taxon>Alveolata</taxon>
        <taxon>Ciliophora</taxon>
        <taxon>Intramacronucleata</taxon>
        <taxon>Oligohymenophorea</taxon>
        <taxon>Peniculida</taxon>
        <taxon>Parameciidae</taxon>
        <taxon>Paramecium</taxon>
    </lineage>
</organism>
<dbReference type="PANTHER" id="PTHR12446">
    <property type="entry name" value="TESMIN/TSO1-RELATED"/>
    <property type="match status" value="1"/>
</dbReference>
<feature type="region of interest" description="Disordered" evidence="4">
    <location>
        <begin position="1"/>
        <end position="40"/>
    </location>
</feature>
<keyword evidence="3" id="KW-0539">Nucleus</keyword>
<dbReference type="EMBL" id="CT868047">
    <property type="protein sequence ID" value="CAK66773.1"/>
    <property type="molecule type" value="Genomic_DNA"/>
</dbReference>
<dbReference type="eggNOG" id="KOG1171">
    <property type="taxonomic scope" value="Eukaryota"/>
</dbReference>
<evidence type="ECO:0000259" key="5">
    <source>
        <dbReference type="PROSITE" id="PS51634"/>
    </source>
</evidence>
<evidence type="ECO:0000256" key="2">
    <source>
        <dbReference type="ARBA" id="ARBA00007267"/>
    </source>
</evidence>
<gene>
    <name evidence="6" type="ORF">GSPATT00035903001</name>
</gene>
<protein>
    <recommendedName>
        <fullName evidence="5">CRC domain-containing protein</fullName>
    </recommendedName>
</protein>
<proteinExistence type="inferred from homology"/>
<feature type="domain" description="CRC" evidence="5">
    <location>
        <begin position="191"/>
        <end position="326"/>
    </location>
</feature>
<evidence type="ECO:0000313" key="6">
    <source>
        <dbReference type="EMBL" id="CAK66773.1"/>
    </source>
</evidence>
<evidence type="ECO:0000256" key="3">
    <source>
        <dbReference type="ARBA" id="ARBA00023242"/>
    </source>
</evidence>
<dbReference type="STRING" id="5888.A0C7K6"/>
<dbReference type="OrthoDB" id="302302at2759"/>
<dbReference type="OMA" id="FAQCFTT"/>
<dbReference type="GeneID" id="5019955"/>
<dbReference type="SMART" id="SM01114">
    <property type="entry name" value="CXC"/>
    <property type="match status" value="2"/>
</dbReference>
<dbReference type="PROSITE" id="PS51634">
    <property type="entry name" value="CRC"/>
    <property type="match status" value="1"/>
</dbReference>
<feature type="compositionally biased region" description="Basic and acidic residues" evidence="4">
    <location>
        <begin position="7"/>
        <end position="28"/>
    </location>
</feature>
<dbReference type="PANTHER" id="PTHR12446:SF34">
    <property type="entry name" value="PROTEIN LIN-54 HOMOLOG"/>
    <property type="match status" value="1"/>
</dbReference>
<dbReference type="GO" id="GO:0006355">
    <property type="term" value="P:regulation of DNA-templated transcription"/>
    <property type="evidence" value="ECO:0000318"/>
    <property type="project" value="GO_Central"/>
</dbReference>
<dbReference type="InParanoid" id="A0C7K6"/>
<comment type="subcellular location">
    <subcellularLocation>
        <location evidence="1">Nucleus</location>
    </subcellularLocation>
</comment>
<dbReference type="Proteomes" id="UP000000600">
    <property type="component" value="Unassembled WGS sequence"/>
</dbReference>
<evidence type="ECO:0000256" key="1">
    <source>
        <dbReference type="ARBA" id="ARBA00004123"/>
    </source>
</evidence>
<feature type="region of interest" description="Disordered" evidence="4">
    <location>
        <begin position="347"/>
        <end position="387"/>
    </location>
</feature>
<accession>A0C7K6</accession>
<dbReference type="RefSeq" id="XP_001434170.1">
    <property type="nucleotide sequence ID" value="XM_001434133.1"/>
</dbReference>
<name>A0C7K6_PARTE</name>
<dbReference type="HOGENOM" id="CLU_060858_0_0_1"/>
<reference evidence="6 7" key="1">
    <citation type="journal article" date="2006" name="Nature">
        <title>Global trends of whole-genome duplications revealed by the ciliate Paramecium tetraurelia.</title>
        <authorList>
            <consortium name="Genoscope"/>
            <person name="Aury J.-M."/>
            <person name="Jaillon O."/>
            <person name="Duret L."/>
            <person name="Noel B."/>
            <person name="Jubin C."/>
            <person name="Porcel B.M."/>
            <person name="Segurens B."/>
            <person name="Daubin V."/>
            <person name="Anthouard V."/>
            <person name="Aiach N."/>
            <person name="Arnaiz O."/>
            <person name="Billaut A."/>
            <person name="Beisson J."/>
            <person name="Blanc I."/>
            <person name="Bouhouche K."/>
            <person name="Camara F."/>
            <person name="Duharcourt S."/>
            <person name="Guigo R."/>
            <person name="Gogendeau D."/>
            <person name="Katinka M."/>
            <person name="Keller A.-M."/>
            <person name="Kissmehl R."/>
            <person name="Klotz C."/>
            <person name="Koll F."/>
            <person name="Le Moue A."/>
            <person name="Lepere C."/>
            <person name="Malinsky S."/>
            <person name="Nowacki M."/>
            <person name="Nowak J.K."/>
            <person name="Plattner H."/>
            <person name="Poulain J."/>
            <person name="Ruiz F."/>
            <person name="Serrano V."/>
            <person name="Zagulski M."/>
            <person name="Dessen P."/>
            <person name="Betermier M."/>
            <person name="Weissenbach J."/>
            <person name="Scarpelli C."/>
            <person name="Schachter V."/>
            <person name="Sperling L."/>
            <person name="Meyer E."/>
            <person name="Cohen J."/>
            <person name="Wincker P."/>
        </authorList>
    </citation>
    <scope>NUCLEOTIDE SEQUENCE [LARGE SCALE GENOMIC DNA]</scope>
    <source>
        <strain evidence="6 7">Stock d4-2</strain>
    </source>
</reference>
<dbReference type="Pfam" id="PF03638">
    <property type="entry name" value="TCR"/>
    <property type="match status" value="2"/>
</dbReference>
<dbReference type="AlphaFoldDB" id="A0C7K6"/>
<dbReference type="InterPro" id="IPR005172">
    <property type="entry name" value="CRC"/>
</dbReference>